<feature type="signal peptide" evidence="1">
    <location>
        <begin position="1"/>
        <end position="21"/>
    </location>
</feature>
<name>A0A4R4KH46_9BACT</name>
<dbReference type="Pfam" id="PF00930">
    <property type="entry name" value="DPPIV_N"/>
    <property type="match status" value="1"/>
</dbReference>
<evidence type="ECO:0000259" key="3">
    <source>
        <dbReference type="Pfam" id="PF00930"/>
    </source>
</evidence>
<feature type="domain" description="Peptidase S9 prolyl oligopeptidase catalytic" evidence="2">
    <location>
        <begin position="557"/>
        <end position="734"/>
    </location>
</feature>
<dbReference type="RefSeq" id="WP_132115318.1">
    <property type="nucleotide sequence ID" value="NZ_SMJU01000003.1"/>
</dbReference>
<dbReference type="OrthoDB" id="9812921at2"/>
<dbReference type="InterPro" id="IPR029058">
    <property type="entry name" value="AB_hydrolase_fold"/>
</dbReference>
<dbReference type="Proteomes" id="UP000295706">
    <property type="component" value="Unassembled WGS sequence"/>
</dbReference>
<dbReference type="PANTHER" id="PTHR11731:SF118">
    <property type="entry name" value="BLR1971 PROTEIN"/>
    <property type="match status" value="1"/>
</dbReference>
<evidence type="ECO:0000313" key="4">
    <source>
        <dbReference type="EMBL" id="TDB67387.1"/>
    </source>
</evidence>
<dbReference type="EMBL" id="SMJU01000003">
    <property type="protein sequence ID" value="TDB67387.1"/>
    <property type="molecule type" value="Genomic_DNA"/>
</dbReference>
<organism evidence="4 5">
    <name type="scientific">Arundinibacter roseus</name>
    <dbReference type="NCBI Taxonomy" id="2070510"/>
    <lineage>
        <taxon>Bacteria</taxon>
        <taxon>Pseudomonadati</taxon>
        <taxon>Bacteroidota</taxon>
        <taxon>Cytophagia</taxon>
        <taxon>Cytophagales</taxon>
        <taxon>Spirosomataceae</taxon>
        <taxon>Arundinibacter</taxon>
    </lineage>
</organism>
<evidence type="ECO:0000313" key="5">
    <source>
        <dbReference type="Proteomes" id="UP000295706"/>
    </source>
</evidence>
<keyword evidence="5" id="KW-1185">Reference proteome</keyword>
<gene>
    <name evidence="4" type="ORF">EZE20_05410</name>
</gene>
<dbReference type="Gene3D" id="2.140.10.30">
    <property type="entry name" value="Dipeptidylpeptidase IV, N-terminal domain"/>
    <property type="match status" value="1"/>
</dbReference>
<feature type="chain" id="PRO_5020515853" evidence="1">
    <location>
        <begin position="22"/>
        <end position="765"/>
    </location>
</feature>
<dbReference type="InterPro" id="IPR002469">
    <property type="entry name" value="Peptidase_S9B_N"/>
</dbReference>
<dbReference type="GO" id="GO:0008236">
    <property type="term" value="F:serine-type peptidase activity"/>
    <property type="evidence" value="ECO:0007669"/>
    <property type="project" value="InterPro"/>
</dbReference>
<dbReference type="InterPro" id="IPR050278">
    <property type="entry name" value="Serine_Prot_S9B/DPPIV"/>
</dbReference>
<dbReference type="SUPFAM" id="SSF82171">
    <property type="entry name" value="DPP6 N-terminal domain-like"/>
    <property type="match status" value="1"/>
</dbReference>
<dbReference type="SUPFAM" id="SSF53474">
    <property type="entry name" value="alpha/beta-Hydrolases"/>
    <property type="match status" value="1"/>
</dbReference>
<keyword evidence="1" id="KW-0732">Signal</keyword>
<dbReference type="Gene3D" id="3.40.50.1820">
    <property type="entry name" value="alpha/beta hydrolase"/>
    <property type="match status" value="1"/>
</dbReference>
<accession>A0A4R4KH46</accession>
<sequence length="765" mass="86777">MKNTIFTLLLSVLLFPDSGFAQGKLEDYAKAIQMKKAMDKLYNTPPTIHWSASGRLAWYLIQTPLGKEFFSVDPAAKSRQPAFDQGKLAQKLAAMSDASIDPYNLPFTTLSYSQDDRVIEFSASGYEWSYNLASDSLLKKQSVFSRAPGYWGANREEQADKSTEKPVVSPDGEYSAYIKNHNLYIRSKQTNLETQLSFDGAEGEYYSALIQWSPDSKKLVTNKVRPGQKHLVYYVRSSPEDQLQPKLESRDYLKPGDVVTVRRPQLFLVDKKMHLPIDDVLFNHPYNTTRPVWRNDSRSFTFEYNQRGHQVYRVLEVNATTGAVRALVDEQCKTFFTYSPSSSSRKRFRYDLADGKELIWMSERDGWNHLYLYDGQTAKVKNQITKGEWVVRDVIHVDEGSRTLIFAAGGINPMEDPYYVQYYRIKFDGTGLTPLTTENANHSAFFSPDKKYFVDLYSRVDMPPVTVMRSAANGEVVMELEKGDISEYAKVNWRAPEVFTAKARDGKTDIWGVVVRPTNFDPAKKYPVIEYIYAGPHSAHAPKSFIEAERPRLMFELAELGFIVVQLDGMGTSHRSKAFHDVCWQNLKDAGFPDRISWMKAAAAKEPAMDLSRVGIFGNSAGGQNSAGALLFHPDFYKVAVSSSGCHDNRMDKIWWNEQWMGYPIGPQYEESSNVTHAPKLQGKLLLILGEMDDNVDPASSLQLVNALVKADKDFDFLMIPNMGHSMGGAYGERKRRDYFVKHLLGVEPPSFEEQLALEKEGNKD</sequence>
<dbReference type="AlphaFoldDB" id="A0A4R4KH46"/>
<dbReference type="PANTHER" id="PTHR11731">
    <property type="entry name" value="PROTEASE FAMILY S9B,C DIPEPTIDYL-PEPTIDASE IV-RELATED"/>
    <property type="match status" value="1"/>
</dbReference>
<reference evidence="4 5" key="1">
    <citation type="submission" date="2019-02" db="EMBL/GenBank/DDBJ databases">
        <title>Arundinibacter roseus gen. nov., sp. nov., a new member of the family Cytophagaceae.</title>
        <authorList>
            <person name="Szuroczki S."/>
            <person name="Khayer B."/>
            <person name="Sproer C."/>
            <person name="Toumi M."/>
            <person name="Szabo A."/>
            <person name="Felfoldi T."/>
            <person name="Schumann P."/>
            <person name="Toth E."/>
        </authorList>
    </citation>
    <scope>NUCLEOTIDE SEQUENCE [LARGE SCALE GENOMIC DNA]</scope>
    <source>
        <strain evidence="4 5">DMA-k-7a</strain>
    </source>
</reference>
<protein>
    <submittedName>
        <fullName evidence="4">S9 family peptidase</fullName>
    </submittedName>
</protein>
<dbReference type="GO" id="GO:0006508">
    <property type="term" value="P:proteolysis"/>
    <property type="evidence" value="ECO:0007669"/>
    <property type="project" value="InterPro"/>
</dbReference>
<dbReference type="Pfam" id="PF00326">
    <property type="entry name" value="Peptidase_S9"/>
    <property type="match status" value="1"/>
</dbReference>
<evidence type="ECO:0000256" key="1">
    <source>
        <dbReference type="SAM" id="SignalP"/>
    </source>
</evidence>
<dbReference type="InterPro" id="IPR001375">
    <property type="entry name" value="Peptidase_S9_cat"/>
</dbReference>
<feature type="domain" description="Dipeptidylpeptidase IV N-terminal" evidence="3">
    <location>
        <begin position="160"/>
        <end position="464"/>
    </location>
</feature>
<proteinExistence type="predicted"/>
<comment type="caution">
    <text evidence="4">The sequence shown here is derived from an EMBL/GenBank/DDBJ whole genome shotgun (WGS) entry which is preliminary data.</text>
</comment>
<evidence type="ECO:0000259" key="2">
    <source>
        <dbReference type="Pfam" id="PF00326"/>
    </source>
</evidence>